<name>A0A060HIZ0_9ARCH</name>
<evidence type="ECO:0000313" key="2">
    <source>
        <dbReference type="Proteomes" id="UP000027093"/>
    </source>
</evidence>
<dbReference type="HOGENOM" id="CLU_711005_0_0_2"/>
<accession>A0A060HIZ0</accession>
<dbReference type="Proteomes" id="UP000027093">
    <property type="component" value="Chromosome"/>
</dbReference>
<dbReference type="EMBL" id="CP007536">
    <property type="protein sequence ID" value="AIC16544.1"/>
    <property type="molecule type" value="Genomic_DNA"/>
</dbReference>
<dbReference type="KEGG" id="nvn:NVIE_022830"/>
<dbReference type="InterPro" id="IPR036866">
    <property type="entry name" value="RibonucZ/Hydroxyglut_hydro"/>
</dbReference>
<organism evidence="1 2">
    <name type="scientific">Nitrososphaera viennensis EN76</name>
    <dbReference type="NCBI Taxonomy" id="926571"/>
    <lineage>
        <taxon>Archaea</taxon>
        <taxon>Nitrososphaerota</taxon>
        <taxon>Nitrososphaeria</taxon>
        <taxon>Nitrososphaerales</taxon>
        <taxon>Nitrososphaeraceae</taxon>
        <taxon>Nitrososphaera</taxon>
    </lineage>
</organism>
<proteinExistence type="predicted"/>
<evidence type="ECO:0000313" key="1">
    <source>
        <dbReference type="EMBL" id="AIC16544.1"/>
    </source>
</evidence>
<dbReference type="RefSeq" id="WP_084790785.1">
    <property type="nucleotide sequence ID" value="NZ_CP007536.1"/>
</dbReference>
<keyword evidence="2" id="KW-1185">Reference proteome</keyword>
<reference evidence="1 2" key="1">
    <citation type="journal article" date="2014" name="Int. J. Syst. Evol. Microbiol.">
        <title>Nitrososphaera viennensis gen. nov., sp. nov., an aerobic and mesophilic, ammonia-oxidizing archaeon from soil and a member of the archaeal phylum Thaumarchaeota.</title>
        <authorList>
            <person name="Stieglmeier M."/>
            <person name="Klingl A."/>
            <person name="Alves R.J."/>
            <person name="Rittmann S.K."/>
            <person name="Melcher M."/>
            <person name="Leisch N."/>
            <person name="Schleper C."/>
        </authorList>
    </citation>
    <scope>NUCLEOTIDE SEQUENCE [LARGE SCALE GENOMIC DNA]</scope>
    <source>
        <strain evidence="1">EN76</strain>
    </source>
</reference>
<dbReference type="AlphaFoldDB" id="A0A060HIZ0"/>
<protein>
    <submittedName>
        <fullName evidence="1">Putative beta-lactamase domain protein</fullName>
    </submittedName>
</protein>
<dbReference type="GeneID" id="74947525"/>
<dbReference type="Gene3D" id="3.60.15.10">
    <property type="entry name" value="Ribonuclease Z/Hydroxyacylglutathione hydrolase-like"/>
    <property type="match status" value="1"/>
</dbReference>
<dbReference type="OrthoDB" id="9044at2157"/>
<dbReference type="STRING" id="926571.NVIE_022830"/>
<dbReference type="SUPFAM" id="SSF56281">
    <property type="entry name" value="Metallo-hydrolase/oxidoreductase"/>
    <property type="match status" value="1"/>
</dbReference>
<sequence>MMNESGNAMFFVRINGVLPDVSGAAAGEGGGAHTSISVFSGGFHLLVDAGDGVADSVKKGASDLGYKEEPDAILVTHGRREHVSDLASFSGKIFCTSECAGQIAKELPQVDKSRFATVVVPGQPFEAGPFSIVPVAADNAGDSPGFPGSVIYVIRAGDRKVIAGWDFISLQNASADLMWNPDLAVLGTETYNDHPSTGIISVTQAYHLVKTWNAKDCYVLHYSGEKDKEDAKNQWHRGPAGPLSPEELQKTVDSYLRMAGQDNKISIKVARQGMVWRPAAGTTVESAAEDDDSSPVGNKIEIEALEKYVFGIEKMPGNRLMFVLEDSISRQESEFVNPRRKDSDGSSLHADAIKSMMMKGPELDLTISGTTVKTSIIKGKKPLFAGDIRVSERDAKKLSRYIRENF</sequence>
<gene>
    <name evidence="1" type="ORF">NVIE_022830</name>
</gene>